<keyword evidence="2" id="KW-0808">Transferase</keyword>
<accession>A0A7U6GGW2</accession>
<evidence type="ECO:0000313" key="2">
    <source>
        <dbReference type="EMBL" id="BAO43443.1"/>
    </source>
</evidence>
<gene>
    <name evidence="2" type="ORF">TBH_C0498</name>
</gene>
<dbReference type="PANTHER" id="PTHR43179:SF7">
    <property type="entry name" value="RHAMNOSYLTRANSFERASE WBBL"/>
    <property type="match status" value="1"/>
</dbReference>
<dbReference type="InterPro" id="IPR029044">
    <property type="entry name" value="Nucleotide-diphossugar_trans"/>
</dbReference>
<dbReference type="Pfam" id="PF00535">
    <property type="entry name" value="Glycos_transf_2"/>
    <property type="match status" value="1"/>
</dbReference>
<sequence>MRTTNPVDVVIVNYNGGELLLQAVEAVLASTRAVRLLVVDNASADDSIGCLKARFPEVEVLQNTRNLGFAAAANQGLAAGQADYLLLLNPDCLLQPDTLGKMLKVLKDHPETGMAGCRILNPDGSEQRGCRRELPTLGSGAGKALGRQKAMDLHLQPLPDGPLHVQAVSGAFMLIRRQALADVGLLDEGYFMHCEDLDWCRRFLDAGWKILFVPHVEVTHYQGHCSRAVPVRVLWHKHRGMLRYYRKFLAPRAGILRTAVVVPAIYGRFLILAVRDGLRGLIRQS</sequence>
<dbReference type="RefSeq" id="WP_052469809.1">
    <property type="nucleotide sequence ID" value="NZ_AP012273.1"/>
</dbReference>
<dbReference type="KEGG" id="tbn:TBH_C0498"/>
<feature type="domain" description="Glycosyltransferase 2-like" evidence="1">
    <location>
        <begin position="9"/>
        <end position="183"/>
    </location>
</feature>
<organism evidence="2 3">
    <name type="scientific">Thiolapillus brandeum</name>
    <dbReference type="NCBI Taxonomy" id="1076588"/>
    <lineage>
        <taxon>Bacteria</taxon>
        <taxon>Pseudomonadati</taxon>
        <taxon>Pseudomonadota</taxon>
        <taxon>Gammaproteobacteria</taxon>
        <taxon>Chromatiales</taxon>
        <taxon>Sedimenticolaceae</taxon>
        <taxon>Thiolapillus</taxon>
    </lineage>
</organism>
<evidence type="ECO:0000259" key="1">
    <source>
        <dbReference type="Pfam" id="PF00535"/>
    </source>
</evidence>
<dbReference type="CDD" id="cd04186">
    <property type="entry name" value="GT_2_like_c"/>
    <property type="match status" value="1"/>
</dbReference>
<dbReference type="EMBL" id="AP012273">
    <property type="protein sequence ID" value="BAO43443.1"/>
    <property type="molecule type" value="Genomic_DNA"/>
</dbReference>
<dbReference type="GO" id="GO:0016740">
    <property type="term" value="F:transferase activity"/>
    <property type="evidence" value="ECO:0007669"/>
    <property type="project" value="UniProtKB-KW"/>
</dbReference>
<keyword evidence="3" id="KW-1185">Reference proteome</keyword>
<dbReference type="SUPFAM" id="SSF53448">
    <property type="entry name" value="Nucleotide-diphospho-sugar transferases"/>
    <property type="match status" value="1"/>
</dbReference>
<dbReference type="Gene3D" id="3.90.550.10">
    <property type="entry name" value="Spore Coat Polysaccharide Biosynthesis Protein SpsA, Chain A"/>
    <property type="match status" value="1"/>
</dbReference>
<name>A0A7U6GGW2_9GAMM</name>
<evidence type="ECO:0000313" key="3">
    <source>
        <dbReference type="Proteomes" id="UP000031631"/>
    </source>
</evidence>
<proteinExistence type="predicted"/>
<protein>
    <submittedName>
        <fullName evidence="2">Glycosyl transferase family 2</fullName>
    </submittedName>
</protein>
<reference evidence="2 3" key="1">
    <citation type="journal article" date="2014" name="PLoS ONE">
        <title>Physiological and genomic features of a novel sulfur-oxidizing gammaproteobacterium belonging to a previously uncultivated symbiotic lineage isolated from a hydrothermal vent.</title>
        <authorList>
            <person name="Nunoura T."/>
            <person name="Takaki Y."/>
            <person name="Kazama H."/>
            <person name="Kakuta J."/>
            <person name="Shimamura S."/>
            <person name="Makita H."/>
            <person name="Hirai M."/>
            <person name="Miyazaki M."/>
            <person name="Takai K."/>
        </authorList>
    </citation>
    <scope>NUCLEOTIDE SEQUENCE [LARGE SCALE GENOMIC DNA]</scope>
    <source>
        <strain evidence="2 3">Hiromi1</strain>
    </source>
</reference>
<dbReference type="InterPro" id="IPR001173">
    <property type="entry name" value="Glyco_trans_2-like"/>
</dbReference>
<dbReference type="AlphaFoldDB" id="A0A7U6GGW2"/>
<dbReference type="PANTHER" id="PTHR43179">
    <property type="entry name" value="RHAMNOSYLTRANSFERASE WBBL"/>
    <property type="match status" value="1"/>
</dbReference>
<dbReference type="Proteomes" id="UP000031631">
    <property type="component" value="Chromosome"/>
</dbReference>